<keyword evidence="3" id="KW-0694">RNA-binding</keyword>
<comment type="similarity">
    <text evidence="1">Belongs to the PPR family. P subfamily.</text>
</comment>
<feature type="repeat" description="PPR" evidence="4">
    <location>
        <begin position="370"/>
        <end position="404"/>
    </location>
</feature>
<feature type="repeat" description="PPR" evidence="4">
    <location>
        <begin position="545"/>
        <end position="579"/>
    </location>
</feature>
<keyword evidence="2" id="KW-0677">Repeat</keyword>
<feature type="repeat" description="PPR" evidence="4">
    <location>
        <begin position="510"/>
        <end position="544"/>
    </location>
</feature>
<organism evidence="7 8">
    <name type="scientific">Platanthera guangdongensis</name>
    <dbReference type="NCBI Taxonomy" id="2320717"/>
    <lineage>
        <taxon>Eukaryota</taxon>
        <taxon>Viridiplantae</taxon>
        <taxon>Streptophyta</taxon>
        <taxon>Embryophyta</taxon>
        <taxon>Tracheophyta</taxon>
        <taxon>Spermatophyta</taxon>
        <taxon>Magnoliopsida</taxon>
        <taxon>Liliopsida</taxon>
        <taxon>Asparagales</taxon>
        <taxon>Orchidaceae</taxon>
        <taxon>Orchidoideae</taxon>
        <taxon>Orchideae</taxon>
        <taxon>Orchidinae</taxon>
        <taxon>Platanthera</taxon>
    </lineage>
</organism>
<evidence type="ECO:0000313" key="7">
    <source>
        <dbReference type="EMBL" id="KAK8953068.1"/>
    </source>
</evidence>
<dbReference type="InterPro" id="IPR002885">
    <property type="entry name" value="PPR_rpt"/>
</dbReference>
<comment type="caution">
    <text evidence="7">The sequence shown here is derived from an EMBL/GenBank/DDBJ whole genome shotgun (WGS) entry which is preliminary data.</text>
</comment>
<dbReference type="InterPro" id="IPR050667">
    <property type="entry name" value="PPR-containing_protein"/>
</dbReference>
<feature type="repeat" description="PPR" evidence="4">
    <location>
        <begin position="265"/>
        <end position="299"/>
    </location>
</feature>
<accession>A0ABR2LW53</accession>
<dbReference type="CDD" id="cd00590">
    <property type="entry name" value="RRM_SF"/>
    <property type="match status" value="1"/>
</dbReference>
<name>A0ABR2LW53_9ASPA</name>
<feature type="repeat" description="PPR" evidence="4">
    <location>
        <begin position="650"/>
        <end position="684"/>
    </location>
</feature>
<feature type="repeat" description="PPR" evidence="4">
    <location>
        <begin position="440"/>
        <end position="474"/>
    </location>
</feature>
<feature type="region of interest" description="Disordered" evidence="5">
    <location>
        <begin position="89"/>
        <end position="116"/>
    </location>
</feature>
<dbReference type="PROSITE" id="PS50102">
    <property type="entry name" value="RRM"/>
    <property type="match status" value="1"/>
</dbReference>
<feature type="compositionally biased region" description="Polar residues" evidence="5">
    <location>
        <begin position="104"/>
        <end position="115"/>
    </location>
</feature>
<dbReference type="NCBIfam" id="TIGR00756">
    <property type="entry name" value="PPR"/>
    <property type="match status" value="8"/>
</dbReference>
<feature type="compositionally biased region" description="Polar residues" evidence="5">
    <location>
        <begin position="53"/>
        <end position="69"/>
    </location>
</feature>
<dbReference type="PROSITE" id="PS51375">
    <property type="entry name" value="PPR"/>
    <property type="match status" value="10"/>
</dbReference>
<dbReference type="SMART" id="SM00360">
    <property type="entry name" value="RRM"/>
    <property type="match status" value="1"/>
</dbReference>
<feature type="repeat" description="PPR" evidence="4">
    <location>
        <begin position="615"/>
        <end position="649"/>
    </location>
</feature>
<proteinExistence type="inferred from homology"/>
<dbReference type="Proteomes" id="UP001412067">
    <property type="component" value="Unassembled WGS sequence"/>
</dbReference>
<dbReference type="InterPro" id="IPR035979">
    <property type="entry name" value="RBD_domain_sf"/>
</dbReference>
<keyword evidence="8" id="KW-1185">Reference proteome</keyword>
<dbReference type="Pfam" id="PF00076">
    <property type="entry name" value="RRM_1"/>
    <property type="match status" value="1"/>
</dbReference>
<dbReference type="Gene3D" id="1.25.40.10">
    <property type="entry name" value="Tetratricopeptide repeat domain"/>
    <property type="match status" value="5"/>
</dbReference>
<dbReference type="Gene3D" id="3.30.70.330">
    <property type="match status" value="1"/>
</dbReference>
<evidence type="ECO:0000256" key="2">
    <source>
        <dbReference type="ARBA" id="ARBA00022737"/>
    </source>
</evidence>
<dbReference type="InterPro" id="IPR012677">
    <property type="entry name" value="Nucleotide-bd_a/b_plait_sf"/>
</dbReference>
<gene>
    <name evidence="7" type="primary">PPR4</name>
    <name evidence="7" type="ORF">KSP40_PGU009105</name>
</gene>
<feature type="domain" description="RRM" evidence="6">
    <location>
        <begin position="123"/>
        <end position="204"/>
    </location>
</feature>
<feature type="repeat" description="PPR" evidence="4">
    <location>
        <begin position="475"/>
        <end position="509"/>
    </location>
</feature>
<dbReference type="SUPFAM" id="SSF81901">
    <property type="entry name" value="HCP-like"/>
    <property type="match status" value="1"/>
</dbReference>
<dbReference type="Pfam" id="PF01535">
    <property type="entry name" value="PPR"/>
    <property type="match status" value="2"/>
</dbReference>
<dbReference type="Pfam" id="PF13041">
    <property type="entry name" value="PPR_2"/>
    <property type="match status" value="5"/>
</dbReference>
<protein>
    <submittedName>
        <fullName evidence="7">Pentatricopeptide repeat-containing protein</fullName>
    </submittedName>
</protein>
<evidence type="ECO:0000259" key="6">
    <source>
        <dbReference type="PROSITE" id="PS50102"/>
    </source>
</evidence>
<sequence length="854" mass="95758">MDVLSVPTFFTPNNQNPKPHKSSSSVRRSSPRPPPLNISSPAGLHASVRRPKSPTNPLTNSSNTHISPHSNPLASKLWLSSKICPPPPLPLPLPLPPPSPPTNGTPEQELPSCSTAPEYRQNGKIFVGNLPLWIKKKEIVEFFRQFGPVKNVVLIKGHEDPERNVGYCFLIYDGLTAGEAAARAVEFDGVEFHGRVLTVRLDDGSRMRAREEERAKLVAGGKSDFRSKWHEERDAACRRFRKVLDTEPKNWQAVVSSFERISKPSRREFGLMVNYYARRGDKHHARATFENMRARGIEPNSYVFTNLVHAYAVARDMRGALSCIEEMRSEGIELTLVTYCILIGGYANINDAESADKLFTEAKQKLAALNSVIYSNIIYANCQAGNMSRAEVLVREMEEQGIDAPIDLYHTMMDGYTNVLNEEKCLVVFERLKECNFSPSVISYGCLIHLYTKFGKMSKAVDVSKIMESCGIKHNSKTYSMLINGFIQLDDYANAFNIFEEMLKSGLKPDAVVYNIIINAFCKMGNMDRAVCLVDEMQKERHRPSSRTFRPIIYGFATAGDTKSALDIFDLMRRLGCIPTVETYNVLILGLARKHQMKKAVGIIDKMILAGISPNEHTYTTIMEGFAADGDTGKAFEYFTKIKEAGLKVDVFTYESLLKACCKSGRMQSALAVTREMSTQRIPQNTFIYNILIDGCWLLQAIRLQLQVATRQQLRLTICPLPRLQPGRCGLIQTVAASPTDRCCILPFFHISWARRGDVWEAADLIQHMKLDGVLPDIHTYTSFINACCKAGDMQIPEDTAQGNRVQTPPLVPRVHHTPLSAEHVPPPTEQTTPFHQTKLAQTLPAILEMFRPL</sequence>
<reference evidence="7 8" key="1">
    <citation type="journal article" date="2022" name="Nat. Plants">
        <title>Genomes of leafy and leafless Platanthera orchids illuminate the evolution of mycoheterotrophy.</title>
        <authorList>
            <person name="Li M.H."/>
            <person name="Liu K.W."/>
            <person name="Li Z."/>
            <person name="Lu H.C."/>
            <person name="Ye Q.L."/>
            <person name="Zhang D."/>
            <person name="Wang J.Y."/>
            <person name="Li Y.F."/>
            <person name="Zhong Z.M."/>
            <person name="Liu X."/>
            <person name="Yu X."/>
            <person name="Liu D.K."/>
            <person name="Tu X.D."/>
            <person name="Liu B."/>
            <person name="Hao Y."/>
            <person name="Liao X.Y."/>
            <person name="Jiang Y.T."/>
            <person name="Sun W.H."/>
            <person name="Chen J."/>
            <person name="Chen Y.Q."/>
            <person name="Ai Y."/>
            <person name="Zhai J.W."/>
            <person name="Wu S.S."/>
            <person name="Zhou Z."/>
            <person name="Hsiao Y.Y."/>
            <person name="Wu W.L."/>
            <person name="Chen Y.Y."/>
            <person name="Lin Y.F."/>
            <person name="Hsu J.L."/>
            <person name="Li C.Y."/>
            <person name="Wang Z.W."/>
            <person name="Zhao X."/>
            <person name="Zhong W.Y."/>
            <person name="Ma X.K."/>
            <person name="Ma L."/>
            <person name="Huang J."/>
            <person name="Chen G.Z."/>
            <person name="Huang M.Z."/>
            <person name="Huang L."/>
            <person name="Peng D.H."/>
            <person name="Luo Y.B."/>
            <person name="Zou S.Q."/>
            <person name="Chen S.P."/>
            <person name="Lan S."/>
            <person name="Tsai W.C."/>
            <person name="Van de Peer Y."/>
            <person name="Liu Z.J."/>
        </authorList>
    </citation>
    <scope>NUCLEOTIDE SEQUENCE [LARGE SCALE GENOMIC DNA]</scope>
    <source>
        <strain evidence="7">Lor288</strain>
    </source>
</reference>
<dbReference type="Pfam" id="PF13812">
    <property type="entry name" value="PPR_3"/>
    <property type="match status" value="1"/>
</dbReference>
<evidence type="ECO:0000256" key="4">
    <source>
        <dbReference type="PROSITE-ProRule" id="PRU00708"/>
    </source>
</evidence>
<dbReference type="PANTHER" id="PTHR47939:SF1">
    <property type="entry name" value="OS04G0684500 PROTEIN"/>
    <property type="match status" value="1"/>
</dbReference>
<dbReference type="PANTHER" id="PTHR47939">
    <property type="entry name" value="MEMBRANE-ASSOCIATED SALT-INDUCIBLE PROTEIN-LIKE"/>
    <property type="match status" value="1"/>
</dbReference>
<dbReference type="EMBL" id="JBBWWR010000014">
    <property type="protein sequence ID" value="KAK8953068.1"/>
    <property type="molecule type" value="Genomic_DNA"/>
</dbReference>
<feature type="repeat" description="PPR" evidence="4">
    <location>
        <begin position="300"/>
        <end position="334"/>
    </location>
</feature>
<evidence type="ECO:0000256" key="5">
    <source>
        <dbReference type="SAM" id="MobiDB-lite"/>
    </source>
</evidence>
<feature type="compositionally biased region" description="Pro residues" evidence="5">
    <location>
        <begin position="89"/>
        <end position="103"/>
    </location>
</feature>
<dbReference type="SUPFAM" id="SSF54928">
    <property type="entry name" value="RNA-binding domain, RBD"/>
    <property type="match status" value="1"/>
</dbReference>
<dbReference type="InterPro" id="IPR000504">
    <property type="entry name" value="RRM_dom"/>
</dbReference>
<dbReference type="InterPro" id="IPR011990">
    <property type="entry name" value="TPR-like_helical_dom_sf"/>
</dbReference>
<feature type="repeat" description="PPR" evidence="4">
    <location>
        <begin position="580"/>
        <end position="614"/>
    </location>
</feature>
<evidence type="ECO:0000256" key="1">
    <source>
        <dbReference type="ARBA" id="ARBA00007626"/>
    </source>
</evidence>
<evidence type="ECO:0000256" key="3">
    <source>
        <dbReference type="PROSITE-ProRule" id="PRU00176"/>
    </source>
</evidence>
<evidence type="ECO:0000313" key="8">
    <source>
        <dbReference type="Proteomes" id="UP001412067"/>
    </source>
</evidence>
<feature type="region of interest" description="Disordered" evidence="5">
    <location>
        <begin position="1"/>
        <end position="69"/>
    </location>
</feature>